<reference evidence="2" key="2">
    <citation type="submission" date="2014-06" db="EMBL/GenBank/DDBJ databases">
        <authorList>
            <person name="Aslett M."/>
        </authorList>
    </citation>
    <scope>NUCLEOTIDE SEQUENCE</scope>
</reference>
<proteinExistence type="predicted"/>
<accession>A0A068WYP1</accession>
<dbReference type="EMBL" id="LK028668">
    <property type="protein sequence ID" value="CDS24979.1"/>
    <property type="molecule type" value="Genomic_DNA"/>
</dbReference>
<evidence type="ECO:0000313" key="3">
    <source>
        <dbReference type="Proteomes" id="UP000492820"/>
    </source>
</evidence>
<organism evidence="2">
    <name type="scientific">Echinococcus granulosus</name>
    <name type="common">Hydatid tapeworm</name>
    <dbReference type="NCBI Taxonomy" id="6210"/>
    <lineage>
        <taxon>Eukaryota</taxon>
        <taxon>Metazoa</taxon>
        <taxon>Spiralia</taxon>
        <taxon>Lophotrochozoa</taxon>
        <taxon>Platyhelminthes</taxon>
        <taxon>Cestoda</taxon>
        <taxon>Eucestoda</taxon>
        <taxon>Cyclophyllidea</taxon>
        <taxon>Taeniidae</taxon>
        <taxon>Echinococcus</taxon>
        <taxon>Echinococcus granulosus group</taxon>
    </lineage>
</organism>
<feature type="region of interest" description="Disordered" evidence="1">
    <location>
        <begin position="1"/>
        <end position="23"/>
    </location>
</feature>
<gene>
    <name evidence="2" type="ORF">EgrG_000733400</name>
</gene>
<evidence type="ECO:0000313" key="2">
    <source>
        <dbReference type="EMBL" id="CDS24979.1"/>
    </source>
</evidence>
<dbReference type="AlphaFoldDB" id="A0A068WYP1"/>
<evidence type="ECO:0000256" key="1">
    <source>
        <dbReference type="SAM" id="MobiDB-lite"/>
    </source>
</evidence>
<dbReference type="Proteomes" id="UP000492820">
    <property type="component" value="Unassembled WGS sequence"/>
</dbReference>
<name>A0A068WYP1_ECHGR</name>
<dbReference type="WBParaSite" id="EgrG_000733400">
    <property type="protein sequence ID" value="EgrG_000733400"/>
    <property type="gene ID" value="EgrG_000733400"/>
</dbReference>
<evidence type="ECO:0000313" key="4">
    <source>
        <dbReference type="WBParaSite" id="EgrG_000733400"/>
    </source>
</evidence>
<protein>
    <submittedName>
        <fullName evidence="2 4">Blood brain barrier large neutral amino acid</fullName>
    </submittedName>
</protein>
<reference evidence="4" key="3">
    <citation type="submission" date="2020-10" db="UniProtKB">
        <authorList>
            <consortium name="WormBaseParasite"/>
        </authorList>
    </citation>
    <scope>IDENTIFICATION</scope>
</reference>
<sequence length="246" mass="27035">MGGHIIGTKSKRASPGNTGDLDALMDVSRNKGRQNVASLNFNAVSLNHKLAKPACPTPSTANDKFRRTAINCTEDLCDPDQWHPSLPTWDHCTESTSRNRSTTHLQPWIVGGNGADLHNYLASSNPSSWWSHLALVAAPHWRVINRFDDIASRDGGTRNRSYAVGESVAFSMLKSWDSSGVGFPDSENSRLLYDAFSSKLEIKDITSQLFDLGPSLFSLTTSLMRLGKEYPSMCCLGLLDLSHKSH</sequence>
<reference evidence="2 3" key="1">
    <citation type="journal article" date="2013" name="Nature">
        <title>The genomes of four tapeworm species reveal adaptations to parasitism.</title>
        <authorList>
            <person name="Tsai I.J."/>
            <person name="Zarowiecki M."/>
            <person name="Holroyd N."/>
            <person name="Garciarrubio A."/>
            <person name="Sanchez-Flores A."/>
            <person name="Brooks K.L."/>
            <person name="Tracey A."/>
            <person name="Bobes R.J."/>
            <person name="Fragoso G."/>
            <person name="Sciutto E."/>
            <person name="Aslett M."/>
            <person name="Beasley H."/>
            <person name="Bennett H.M."/>
            <person name="Cai J."/>
            <person name="Camicia F."/>
            <person name="Clark R."/>
            <person name="Cucher M."/>
            <person name="De Silva N."/>
            <person name="Day T.A."/>
            <person name="Deplazes P."/>
            <person name="Estrada K."/>
            <person name="Fernandez C."/>
            <person name="Holland P.W."/>
            <person name="Hou J."/>
            <person name="Hu S."/>
            <person name="Huckvale T."/>
            <person name="Hung S.S."/>
            <person name="Kamenetzky L."/>
            <person name="Keane J.A."/>
            <person name="Kiss F."/>
            <person name="Koziol U."/>
            <person name="Lambert O."/>
            <person name="Liu K."/>
            <person name="Luo X."/>
            <person name="Luo Y."/>
            <person name="Macchiaroli N."/>
            <person name="Nichol S."/>
            <person name="Paps J."/>
            <person name="Parkinson J."/>
            <person name="Pouchkina-Stantcheva N."/>
            <person name="Riddiford N."/>
            <person name="Rosenzvit M."/>
            <person name="Salinas G."/>
            <person name="Wasmuth J.D."/>
            <person name="Zamanian M."/>
            <person name="Zheng Y."/>
            <person name="Cai X."/>
            <person name="Soberon X."/>
            <person name="Olson P.D."/>
            <person name="Laclette J.P."/>
            <person name="Brehm K."/>
            <person name="Berriman M."/>
            <person name="Garciarrubio A."/>
            <person name="Bobes R.J."/>
            <person name="Fragoso G."/>
            <person name="Sanchez-Flores A."/>
            <person name="Estrada K."/>
            <person name="Cevallos M.A."/>
            <person name="Morett E."/>
            <person name="Gonzalez V."/>
            <person name="Portillo T."/>
            <person name="Ochoa-Leyva A."/>
            <person name="Jose M.V."/>
            <person name="Sciutto E."/>
            <person name="Landa A."/>
            <person name="Jimenez L."/>
            <person name="Valdes V."/>
            <person name="Carrero J.C."/>
            <person name="Larralde C."/>
            <person name="Morales-Montor J."/>
            <person name="Limon-Lason J."/>
            <person name="Soberon X."/>
            <person name="Laclette J.P."/>
        </authorList>
    </citation>
    <scope>NUCLEOTIDE SEQUENCE [LARGE SCALE GENOMIC DNA]</scope>
</reference>